<sequence length="99" mass="11092">MSDFIAKPIIERSNYLVGLFELDADVAAERYAILDRVTMKLIWQGDIKPGVIVRHLVRKSYAINGVIVLMIDDNETFNAVVADGVRLPIVNSNDIEIGY</sequence>
<organism evidence="1 2">
    <name type="scientific">Shewanella baltica (strain OS195)</name>
    <dbReference type="NCBI Taxonomy" id="399599"/>
    <lineage>
        <taxon>Bacteria</taxon>
        <taxon>Pseudomonadati</taxon>
        <taxon>Pseudomonadota</taxon>
        <taxon>Gammaproteobacteria</taxon>
        <taxon>Alteromonadales</taxon>
        <taxon>Shewanellaceae</taxon>
        <taxon>Shewanella</taxon>
    </lineage>
</organism>
<proteinExistence type="predicted"/>
<evidence type="ECO:0000313" key="2">
    <source>
        <dbReference type="Proteomes" id="UP000000770"/>
    </source>
</evidence>
<dbReference type="EMBL" id="CP000891">
    <property type="protein sequence ID" value="ABX49322.1"/>
    <property type="molecule type" value="Genomic_DNA"/>
</dbReference>
<name>A9L177_SHEB9</name>
<evidence type="ECO:0000313" key="1">
    <source>
        <dbReference type="EMBL" id="ABX49322.1"/>
    </source>
</evidence>
<gene>
    <name evidence="1" type="ordered locus">Sbal195_2153</name>
</gene>
<dbReference type="Proteomes" id="UP000000770">
    <property type="component" value="Chromosome"/>
</dbReference>
<dbReference type="AlphaFoldDB" id="A9L177"/>
<reference evidence="1 2" key="1">
    <citation type="submission" date="2007-11" db="EMBL/GenBank/DDBJ databases">
        <title>Complete sequence of chromosome of Shewanella baltica OS195.</title>
        <authorList>
            <consortium name="US DOE Joint Genome Institute"/>
            <person name="Copeland A."/>
            <person name="Lucas S."/>
            <person name="Lapidus A."/>
            <person name="Barry K."/>
            <person name="Glavina del Rio T."/>
            <person name="Dalin E."/>
            <person name="Tice H."/>
            <person name="Pitluck S."/>
            <person name="Chain P."/>
            <person name="Malfatti S."/>
            <person name="Shin M."/>
            <person name="Vergez L."/>
            <person name="Schmutz J."/>
            <person name="Larimer F."/>
            <person name="Land M."/>
            <person name="Hauser L."/>
            <person name="Kyrpides N."/>
            <person name="Kim E."/>
            <person name="Brettar I."/>
            <person name="Rodrigues J."/>
            <person name="Konstantinidis K."/>
            <person name="Klappenbach J."/>
            <person name="Hofle M."/>
            <person name="Tiedje J."/>
            <person name="Richardson P."/>
        </authorList>
    </citation>
    <scope>NUCLEOTIDE SEQUENCE [LARGE SCALE GENOMIC DNA]</scope>
    <source>
        <strain evidence="1 2">OS195</strain>
    </source>
</reference>
<dbReference type="HOGENOM" id="CLU_2318534_0_0_6"/>
<dbReference type="GeneID" id="11772299"/>
<accession>A9L177</accession>
<dbReference type="KEGG" id="sbn:Sbal195_2153"/>
<protein>
    <submittedName>
        <fullName evidence="1">Uncharacterized protein</fullName>
    </submittedName>
</protein>
<dbReference type="RefSeq" id="WP_012197093.1">
    <property type="nucleotide sequence ID" value="NC_009997.1"/>
</dbReference>